<comment type="caution">
    <text evidence="1">The sequence shown here is derived from an EMBL/GenBank/DDBJ whole genome shotgun (WGS) entry which is preliminary data.</text>
</comment>
<protein>
    <submittedName>
        <fullName evidence="1">Uncharacterized protein</fullName>
    </submittedName>
</protein>
<reference evidence="1 2" key="1">
    <citation type="submission" date="2016-06" db="EMBL/GenBank/DDBJ databases">
        <authorList>
            <person name="Kjaerup R.B."/>
            <person name="Dalgaard T.S."/>
            <person name="Juul-Madsen H.R."/>
        </authorList>
    </citation>
    <scope>NUCLEOTIDE SEQUENCE [LARGE SCALE GENOMIC DNA]</scope>
    <source>
        <strain evidence="1 2">E1334</strain>
    </source>
</reference>
<dbReference type="RefSeq" id="WP_065026772.1">
    <property type="nucleotide sequence ID" value="NZ_LZKI01000005.1"/>
</dbReference>
<evidence type="ECO:0000313" key="1">
    <source>
        <dbReference type="EMBL" id="OBI46975.1"/>
    </source>
</evidence>
<proteinExistence type="predicted"/>
<dbReference type="Proteomes" id="UP000091846">
    <property type="component" value="Unassembled WGS sequence"/>
</dbReference>
<dbReference type="AlphaFoldDB" id="A0A1A2Z9R4"/>
<sequence length="85" mass="9531">MTINHQTVDVETFKVGRYRAILQRHEVERGVRYDVFVDRAGLDLASCGNALDLMNLGIAICRAAHALDDAQRRQAMDRHPAGRAL</sequence>
<dbReference type="EMBL" id="LZKI01000005">
    <property type="protein sequence ID" value="OBI46975.1"/>
    <property type="molecule type" value="Genomic_DNA"/>
</dbReference>
<gene>
    <name evidence="1" type="ORF">A5708_12060</name>
</gene>
<organism evidence="1 2">
    <name type="scientific">Mycobacterium colombiense</name>
    <dbReference type="NCBI Taxonomy" id="339268"/>
    <lineage>
        <taxon>Bacteria</taxon>
        <taxon>Bacillati</taxon>
        <taxon>Actinomycetota</taxon>
        <taxon>Actinomycetes</taxon>
        <taxon>Mycobacteriales</taxon>
        <taxon>Mycobacteriaceae</taxon>
        <taxon>Mycobacterium</taxon>
        <taxon>Mycobacterium avium complex (MAC)</taxon>
    </lineage>
</organism>
<name>A0A1A2Z9R4_9MYCO</name>
<evidence type="ECO:0000313" key="2">
    <source>
        <dbReference type="Proteomes" id="UP000091846"/>
    </source>
</evidence>
<accession>A0A1A2Z9R4</accession>